<dbReference type="GO" id="GO:0016787">
    <property type="term" value="F:hydrolase activity"/>
    <property type="evidence" value="ECO:0007669"/>
    <property type="project" value="UniProtKB-KW"/>
</dbReference>
<evidence type="ECO:0000313" key="6">
    <source>
        <dbReference type="Proteomes" id="UP001596417"/>
    </source>
</evidence>
<comment type="cofactor">
    <cofactor evidence="1">
        <name>Zn(2+)</name>
        <dbReference type="ChEBI" id="CHEBI:29105"/>
    </cofactor>
</comment>
<sequence>MHLSEIPWTDVAAETESDMETDMALLPVGSTEQHGPHAPLGTDALIASGIAAVGADRYDGDVVVGPTIPVGVAEEHRQFTGTLWVTEETFRRYVRETIQSLTHHGFNRVVVVNGHGGNVAALRECCATITRHDAAFVAPFTWFNAVSDEMGHGGALETALVRHLHPDLIREDRVEDASAGAVDRWGVWQSGTNLAYDSAEFTENGVVGDPSEGDAAYGEELLEEITTALVDLLETVAARNLTQPEHR</sequence>
<dbReference type="RefSeq" id="WP_248903516.1">
    <property type="nucleotide sequence ID" value="NZ_CP109979.1"/>
</dbReference>
<dbReference type="Gene3D" id="3.40.50.10310">
    <property type="entry name" value="Creatininase"/>
    <property type="match status" value="1"/>
</dbReference>
<dbReference type="GO" id="GO:0046872">
    <property type="term" value="F:metal ion binding"/>
    <property type="evidence" value="ECO:0007669"/>
    <property type="project" value="UniProtKB-KW"/>
</dbReference>
<evidence type="ECO:0000256" key="3">
    <source>
        <dbReference type="ARBA" id="ARBA00022801"/>
    </source>
</evidence>
<reference evidence="5 6" key="1">
    <citation type="journal article" date="2019" name="Int. J. Syst. Evol. Microbiol.">
        <title>The Global Catalogue of Microorganisms (GCM) 10K type strain sequencing project: providing services to taxonomists for standard genome sequencing and annotation.</title>
        <authorList>
            <consortium name="The Broad Institute Genomics Platform"/>
            <consortium name="The Broad Institute Genome Sequencing Center for Infectious Disease"/>
            <person name="Wu L."/>
            <person name="Ma J."/>
        </authorList>
    </citation>
    <scope>NUCLEOTIDE SEQUENCE [LARGE SCALE GENOMIC DNA]</scope>
    <source>
        <strain evidence="5 6">RDMS1</strain>
    </source>
</reference>
<accession>A0ABD5YR14</accession>
<dbReference type="EMBL" id="JBHTAX010000001">
    <property type="protein sequence ID" value="MFC7191736.1"/>
    <property type="molecule type" value="Genomic_DNA"/>
</dbReference>
<dbReference type="PANTHER" id="PTHR35005">
    <property type="entry name" value="3-DEHYDRO-SCYLLO-INOSOSE HYDROLASE"/>
    <property type="match status" value="1"/>
</dbReference>
<dbReference type="Proteomes" id="UP001596417">
    <property type="component" value="Unassembled WGS sequence"/>
</dbReference>
<comment type="caution">
    <text evidence="5">The sequence shown here is derived from an EMBL/GenBank/DDBJ whole genome shotgun (WGS) entry which is preliminary data.</text>
</comment>
<evidence type="ECO:0000256" key="1">
    <source>
        <dbReference type="ARBA" id="ARBA00001947"/>
    </source>
</evidence>
<dbReference type="SUPFAM" id="SSF102215">
    <property type="entry name" value="Creatininase"/>
    <property type="match status" value="1"/>
</dbReference>
<evidence type="ECO:0000256" key="4">
    <source>
        <dbReference type="ARBA" id="ARBA00022833"/>
    </source>
</evidence>
<evidence type="ECO:0000313" key="5">
    <source>
        <dbReference type="EMBL" id="MFC7191736.1"/>
    </source>
</evidence>
<keyword evidence="4" id="KW-0862">Zinc</keyword>
<keyword evidence="3" id="KW-0378">Hydrolase</keyword>
<dbReference type="PANTHER" id="PTHR35005:SF1">
    <property type="entry name" value="2-AMINO-5-FORMYLAMINO-6-RIBOSYLAMINOPYRIMIDIN-4(3H)-ONE 5'-MONOPHOSPHATE DEFORMYLASE"/>
    <property type="match status" value="1"/>
</dbReference>
<dbReference type="InterPro" id="IPR024087">
    <property type="entry name" value="Creatininase-like_sf"/>
</dbReference>
<dbReference type="AlphaFoldDB" id="A0ABD5YR14"/>
<keyword evidence="6" id="KW-1185">Reference proteome</keyword>
<protein>
    <submittedName>
        <fullName evidence="5">Creatininase family protein</fullName>
    </submittedName>
</protein>
<dbReference type="Pfam" id="PF02633">
    <property type="entry name" value="Creatininase"/>
    <property type="match status" value="1"/>
</dbReference>
<keyword evidence="2" id="KW-0479">Metal-binding</keyword>
<evidence type="ECO:0000256" key="2">
    <source>
        <dbReference type="ARBA" id="ARBA00022723"/>
    </source>
</evidence>
<organism evidence="5 6">
    <name type="scientific">Halocatena marina</name>
    <dbReference type="NCBI Taxonomy" id="2934937"/>
    <lineage>
        <taxon>Archaea</taxon>
        <taxon>Methanobacteriati</taxon>
        <taxon>Methanobacteriota</taxon>
        <taxon>Stenosarchaea group</taxon>
        <taxon>Halobacteria</taxon>
        <taxon>Halobacteriales</taxon>
        <taxon>Natronomonadaceae</taxon>
        <taxon>Halocatena</taxon>
    </lineage>
</organism>
<proteinExistence type="predicted"/>
<name>A0ABD5YR14_9EURY</name>
<gene>
    <name evidence="5" type="ORF">ACFQL7_19395</name>
</gene>
<dbReference type="InterPro" id="IPR003785">
    <property type="entry name" value="Creatininase/forma_Hydrolase"/>
</dbReference>
<dbReference type="GeneID" id="76201510"/>